<gene>
    <name evidence="4" type="ORF">CUT44_28260</name>
</gene>
<comment type="caution">
    <text evidence="4">The sequence shown here is derived from an EMBL/GenBank/DDBJ whole genome shotgun (WGS) entry which is preliminary data.</text>
</comment>
<dbReference type="Proteomes" id="UP000230407">
    <property type="component" value="Unassembled WGS sequence"/>
</dbReference>
<dbReference type="GO" id="GO:0019693">
    <property type="term" value="P:ribose phosphate metabolic process"/>
    <property type="evidence" value="ECO:0007669"/>
    <property type="project" value="TreeGrafter"/>
</dbReference>
<accession>A0A2M8LQH8</accession>
<dbReference type="CDD" id="cd03424">
    <property type="entry name" value="NUDIX_ADPRase_Nudt5_UGPPase_Nudt14"/>
    <property type="match status" value="1"/>
</dbReference>
<evidence type="ECO:0000313" key="5">
    <source>
        <dbReference type="Proteomes" id="UP000230407"/>
    </source>
</evidence>
<protein>
    <submittedName>
        <fullName evidence="4">NUDIX hydrolase</fullName>
    </submittedName>
</protein>
<reference evidence="4 5" key="1">
    <citation type="submission" date="2017-11" db="EMBL/GenBank/DDBJ databases">
        <title>Streptomyces carmine sp. nov., a novel actinomycete isolated from Sophora alopecuroides in Xinjiang, China.</title>
        <authorList>
            <person name="Wang Y."/>
            <person name="Luo X."/>
            <person name="Wan C."/>
            <person name="Zhang L."/>
        </authorList>
    </citation>
    <scope>NUCLEOTIDE SEQUENCE [LARGE SCALE GENOMIC DNA]</scope>
    <source>
        <strain evidence="4 5">TRM SA0054</strain>
    </source>
</reference>
<dbReference type="PROSITE" id="PS51462">
    <property type="entry name" value="NUDIX"/>
    <property type="match status" value="1"/>
</dbReference>
<keyword evidence="5" id="KW-1185">Reference proteome</keyword>
<evidence type="ECO:0000256" key="2">
    <source>
        <dbReference type="ARBA" id="ARBA00022801"/>
    </source>
</evidence>
<keyword evidence="2 4" id="KW-0378">Hydrolase</keyword>
<dbReference type="InterPro" id="IPR015797">
    <property type="entry name" value="NUDIX_hydrolase-like_dom_sf"/>
</dbReference>
<dbReference type="AlphaFoldDB" id="A0A2M8LQH8"/>
<sequence length="217" mass="23495">MPPPQEDSSLAAYELLRRDRPELFHNDGEGGIDVIDPAEAAEDAGRIGIVYSDEYIRLLRDPVRFPDGRVGTYLRIISASEGPAGAVLPLVDGRVVLLENYRHATRSWHLEIPRGFGTEGLTAEENALKELREEVGVRAVSSITPLGTVHPDTGLHGQSVHLFLAVLDALGAVETGAGIRGTVLLTPQEVDDRVLSGTITDGFTLAAFTQARLRRLL</sequence>
<evidence type="ECO:0000256" key="1">
    <source>
        <dbReference type="ARBA" id="ARBA00001946"/>
    </source>
</evidence>
<dbReference type="PANTHER" id="PTHR11839:SF18">
    <property type="entry name" value="NUDIX HYDROLASE DOMAIN-CONTAINING PROTEIN"/>
    <property type="match status" value="1"/>
</dbReference>
<evidence type="ECO:0000313" key="4">
    <source>
        <dbReference type="EMBL" id="PJE94186.1"/>
    </source>
</evidence>
<dbReference type="EMBL" id="PGGW01000069">
    <property type="protein sequence ID" value="PJE94186.1"/>
    <property type="molecule type" value="Genomic_DNA"/>
</dbReference>
<feature type="domain" description="Nudix hydrolase" evidence="3">
    <location>
        <begin position="80"/>
        <end position="207"/>
    </location>
</feature>
<dbReference type="Pfam" id="PF00293">
    <property type="entry name" value="NUDIX"/>
    <property type="match status" value="1"/>
</dbReference>
<dbReference type="GO" id="GO:0006753">
    <property type="term" value="P:nucleoside phosphate metabolic process"/>
    <property type="evidence" value="ECO:0007669"/>
    <property type="project" value="TreeGrafter"/>
</dbReference>
<dbReference type="Gene3D" id="3.90.79.10">
    <property type="entry name" value="Nucleoside Triphosphate Pyrophosphohydrolase"/>
    <property type="match status" value="1"/>
</dbReference>
<dbReference type="InterPro" id="IPR000086">
    <property type="entry name" value="NUDIX_hydrolase_dom"/>
</dbReference>
<dbReference type="RefSeq" id="WP_100204798.1">
    <property type="nucleotide sequence ID" value="NZ_PGGW01000069.1"/>
</dbReference>
<dbReference type="PANTHER" id="PTHR11839">
    <property type="entry name" value="UDP/ADP-SUGAR PYROPHOSPHATASE"/>
    <property type="match status" value="1"/>
</dbReference>
<name>A0A2M8LQH8_9ACTN</name>
<proteinExistence type="predicted"/>
<evidence type="ECO:0000259" key="3">
    <source>
        <dbReference type="PROSITE" id="PS51462"/>
    </source>
</evidence>
<comment type="cofactor">
    <cofactor evidence="1">
        <name>Mg(2+)</name>
        <dbReference type="ChEBI" id="CHEBI:18420"/>
    </cofactor>
</comment>
<organism evidence="4 5">
    <name type="scientific">Streptomyces carminius</name>
    <dbReference type="NCBI Taxonomy" id="2665496"/>
    <lineage>
        <taxon>Bacteria</taxon>
        <taxon>Bacillati</taxon>
        <taxon>Actinomycetota</taxon>
        <taxon>Actinomycetes</taxon>
        <taxon>Kitasatosporales</taxon>
        <taxon>Streptomycetaceae</taxon>
        <taxon>Streptomyces</taxon>
    </lineage>
</organism>
<dbReference type="SUPFAM" id="SSF55811">
    <property type="entry name" value="Nudix"/>
    <property type="match status" value="1"/>
</dbReference>
<dbReference type="GO" id="GO:0016787">
    <property type="term" value="F:hydrolase activity"/>
    <property type="evidence" value="ECO:0007669"/>
    <property type="project" value="UniProtKB-KW"/>
</dbReference>